<organism evidence="1 2">
    <name type="scientific">Rangifer tarandus platyrhynchus</name>
    <name type="common">Svalbard reindeer</name>
    <dbReference type="NCBI Taxonomy" id="3082113"/>
    <lineage>
        <taxon>Eukaryota</taxon>
        <taxon>Metazoa</taxon>
        <taxon>Chordata</taxon>
        <taxon>Craniata</taxon>
        <taxon>Vertebrata</taxon>
        <taxon>Euteleostomi</taxon>
        <taxon>Mammalia</taxon>
        <taxon>Eutheria</taxon>
        <taxon>Laurasiatheria</taxon>
        <taxon>Artiodactyla</taxon>
        <taxon>Ruminantia</taxon>
        <taxon>Pecora</taxon>
        <taxon>Cervidae</taxon>
        <taxon>Odocoileinae</taxon>
        <taxon>Rangifer</taxon>
    </lineage>
</organism>
<reference evidence="1" key="1">
    <citation type="submission" date="2023-05" db="EMBL/GenBank/DDBJ databases">
        <authorList>
            <consortium name="ELIXIR-Norway"/>
        </authorList>
    </citation>
    <scope>NUCLEOTIDE SEQUENCE</scope>
</reference>
<accession>A0ACB0E5M8</accession>
<name>A0ACB0E5M8_RANTA</name>
<evidence type="ECO:0000313" key="1">
    <source>
        <dbReference type="EMBL" id="CAI9695957.1"/>
    </source>
</evidence>
<sequence length="129" mass="14330">MSQAGFCSHNAARTPFRASHENICGKDLIWWWPNTDQDGLPQRGPEEHAVWKLSGDVLIMRAILVGFNYVKSGARGRRDSSLESRIRPTSPTGRSGIRCVQGAEPGFAGSQHNCSPLQEKQADLRRDQN</sequence>
<protein>
    <submittedName>
        <fullName evidence="1">Uncharacterized protein</fullName>
    </submittedName>
</protein>
<dbReference type="Proteomes" id="UP001162501">
    <property type="component" value="Chromosome 15"/>
</dbReference>
<evidence type="ECO:0000313" key="2">
    <source>
        <dbReference type="Proteomes" id="UP001162501"/>
    </source>
</evidence>
<gene>
    <name evidence="1" type="ORF">MRATA1EN3_LOCUS7170</name>
</gene>
<dbReference type="EMBL" id="OX596099">
    <property type="protein sequence ID" value="CAI9695957.1"/>
    <property type="molecule type" value="Genomic_DNA"/>
</dbReference>
<proteinExistence type="predicted"/>